<dbReference type="RefSeq" id="WP_252798731.1">
    <property type="nucleotide sequence ID" value="NZ_BAAABM010000029.1"/>
</dbReference>
<feature type="chain" id="PRO_5046688358" description="Right handed beta helix domain-containing protein" evidence="5">
    <location>
        <begin position="26"/>
        <end position="415"/>
    </location>
</feature>
<evidence type="ECO:0000313" key="6">
    <source>
        <dbReference type="EMBL" id="GAA0342502.1"/>
    </source>
</evidence>
<sequence>MARGHRSAGAVAAALAALPAGCATALCGPGAQRAALGVTSHAGLQRYVSQATGSDSADGTRRHPWATMGHATAVLDTMSLRRGGVTVHVLAGTYREPVVNDKDGRPDAYVTFVADPPGKVLIKPSSGRFAFRNNGDYVRIIGFEITDPTASEGIFLDASHDVVQGNHVYRVATIGCQNDDGDGGRSGYTATGDGIGDNGEEAGNVITGNRVERIGPSSRCDYKHGIYPSAARDLVRNNLTYGNSGSGIRFNHNIVGITVSGNLTFHNRNHGIHISGDDDAGGVARGFVITNNVIARNAMYGVNVNSNADDPGNEYGHNLFFHNGYGTFGRNNSKDDPWTPGRADGEVVDPAGLGMVDYRDDGTGDYHLRPAAPEADAGTPLGAPATDYDGVRRPQGHGYDIGPFELACPPTGHAT</sequence>
<keyword evidence="2" id="KW-0964">Secreted</keyword>
<organism evidence="6 7">
    <name type="scientific">Actinoallomurus spadix</name>
    <dbReference type="NCBI Taxonomy" id="79912"/>
    <lineage>
        <taxon>Bacteria</taxon>
        <taxon>Bacillati</taxon>
        <taxon>Actinomycetota</taxon>
        <taxon>Actinomycetes</taxon>
        <taxon>Streptosporangiales</taxon>
        <taxon>Thermomonosporaceae</taxon>
        <taxon>Actinoallomurus</taxon>
    </lineage>
</organism>
<name>A0ABN0WNN9_9ACTN</name>
<feature type="region of interest" description="Disordered" evidence="4">
    <location>
        <begin position="364"/>
        <end position="403"/>
    </location>
</feature>
<dbReference type="SMART" id="SM00710">
    <property type="entry name" value="PbH1"/>
    <property type="match status" value="4"/>
</dbReference>
<evidence type="ECO:0000313" key="7">
    <source>
        <dbReference type="Proteomes" id="UP001501822"/>
    </source>
</evidence>
<keyword evidence="7" id="KW-1185">Reference proteome</keyword>
<dbReference type="InterPro" id="IPR012334">
    <property type="entry name" value="Pectin_lyas_fold"/>
</dbReference>
<protein>
    <recommendedName>
        <fullName evidence="8">Right handed beta helix domain-containing protein</fullName>
    </recommendedName>
</protein>
<dbReference type="NCBIfam" id="NF041518">
    <property type="entry name" value="choice_anch_Q"/>
    <property type="match status" value="1"/>
</dbReference>
<keyword evidence="3 5" id="KW-0732">Signal</keyword>
<evidence type="ECO:0000256" key="4">
    <source>
        <dbReference type="SAM" id="MobiDB-lite"/>
    </source>
</evidence>
<evidence type="ECO:0008006" key="8">
    <source>
        <dbReference type="Google" id="ProtNLM"/>
    </source>
</evidence>
<feature type="signal peptide" evidence="5">
    <location>
        <begin position="1"/>
        <end position="25"/>
    </location>
</feature>
<evidence type="ECO:0000256" key="2">
    <source>
        <dbReference type="ARBA" id="ARBA00022525"/>
    </source>
</evidence>
<dbReference type="Gene3D" id="2.160.20.10">
    <property type="entry name" value="Single-stranded right-handed beta-helix, Pectin lyase-like"/>
    <property type="match status" value="1"/>
</dbReference>
<dbReference type="InterPro" id="IPR011050">
    <property type="entry name" value="Pectin_lyase_fold/virulence"/>
</dbReference>
<accession>A0ABN0WNN9</accession>
<reference evidence="6 7" key="1">
    <citation type="journal article" date="2019" name="Int. J. Syst. Evol. Microbiol.">
        <title>The Global Catalogue of Microorganisms (GCM) 10K type strain sequencing project: providing services to taxonomists for standard genome sequencing and annotation.</title>
        <authorList>
            <consortium name="The Broad Institute Genomics Platform"/>
            <consortium name="The Broad Institute Genome Sequencing Center for Infectious Disease"/>
            <person name="Wu L."/>
            <person name="Ma J."/>
        </authorList>
    </citation>
    <scope>NUCLEOTIDE SEQUENCE [LARGE SCALE GENOMIC DNA]</scope>
    <source>
        <strain evidence="6 7">JCM 3146</strain>
    </source>
</reference>
<dbReference type="PANTHER" id="PTHR40088:SF2">
    <property type="entry name" value="SECRETED SUGAR HYDROLASE"/>
    <property type="match status" value="1"/>
</dbReference>
<evidence type="ECO:0000256" key="5">
    <source>
        <dbReference type="SAM" id="SignalP"/>
    </source>
</evidence>
<gene>
    <name evidence="6" type="ORF">GCM10010151_35110</name>
</gene>
<proteinExistence type="predicted"/>
<dbReference type="InterPro" id="IPR059226">
    <property type="entry name" value="Choice_anch_Q_dom"/>
</dbReference>
<comment type="caution">
    <text evidence="6">The sequence shown here is derived from an EMBL/GenBank/DDBJ whole genome shotgun (WGS) entry which is preliminary data.</text>
</comment>
<dbReference type="SUPFAM" id="SSF51126">
    <property type="entry name" value="Pectin lyase-like"/>
    <property type="match status" value="1"/>
</dbReference>
<evidence type="ECO:0000256" key="1">
    <source>
        <dbReference type="ARBA" id="ARBA00004613"/>
    </source>
</evidence>
<comment type="subcellular location">
    <subcellularLocation>
        <location evidence="1">Secreted</location>
    </subcellularLocation>
</comment>
<evidence type="ECO:0000256" key="3">
    <source>
        <dbReference type="ARBA" id="ARBA00022729"/>
    </source>
</evidence>
<dbReference type="Proteomes" id="UP001501822">
    <property type="component" value="Unassembled WGS sequence"/>
</dbReference>
<dbReference type="PANTHER" id="PTHR40088">
    <property type="entry name" value="PECTATE LYASE (EUROFUNG)"/>
    <property type="match status" value="1"/>
</dbReference>
<dbReference type="EMBL" id="BAAABM010000029">
    <property type="protein sequence ID" value="GAA0342502.1"/>
    <property type="molecule type" value="Genomic_DNA"/>
</dbReference>
<dbReference type="InterPro" id="IPR006626">
    <property type="entry name" value="PbH1"/>
</dbReference>
<dbReference type="InterPro" id="IPR052052">
    <property type="entry name" value="Polysaccharide_Lyase_9"/>
</dbReference>